<dbReference type="SUPFAM" id="SSF52402">
    <property type="entry name" value="Adenine nucleotide alpha hydrolases-like"/>
    <property type="match status" value="1"/>
</dbReference>
<dbReference type="PRINTS" id="PR01438">
    <property type="entry name" value="UNVRSLSTRESS"/>
</dbReference>
<proteinExistence type="predicted"/>
<comment type="caution">
    <text evidence="2">The sequence shown here is derived from an EMBL/GenBank/DDBJ whole genome shotgun (WGS) entry which is preliminary data.</text>
</comment>
<keyword evidence="3" id="KW-1185">Reference proteome</keyword>
<gene>
    <name evidence="2" type="ORF">NP493_158g02010</name>
</gene>
<feature type="domain" description="UspA" evidence="1">
    <location>
        <begin position="14"/>
        <end position="146"/>
    </location>
</feature>
<dbReference type="PANTHER" id="PTHR46989:SF3">
    <property type="entry name" value="USPA DOMAIN-CONTAINING PROTEIN"/>
    <property type="match status" value="1"/>
</dbReference>
<dbReference type="InterPro" id="IPR006015">
    <property type="entry name" value="Universal_stress_UspA"/>
</dbReference>
<accession>A0AAD9UFK6</accession>
<dbReference type="Pfam" id="PF00582">
    <property type="entry name" value="Usp"/>
    <property type="match status" value="1"/>
</dbReference>
<organism evidence="2 3">
    <name type="scientific">Ridgeia piscesae</name>
    <name type="common">Tubeworm</name>
    <dbReference type="NCBI Taxonomy" id="27915"/>
    <lineage>
        <taxon>Eukaryota</taxon>
        <taxon>Metazoa</taxon>
        <taxon>Spiralia</taxon>
        <taxon>Lophotrochozoa</taxon>
        <taxon>Annelida</taxon>
        <taxon>Polychaeta</taxon>
        <taxon>Sedentaria</taxon>
        <taxon>Canalipalpata</taxon>
        <taxon>Sabellida</taxon>
        <taxon>Siboglinidae</taxon>
        <taxon>Ridgeia</taxon>
    </lineage>
</organism>
<protein>
    <recommendedName>
        <fullName evidence="1">UspA domain-containing protein</fullName>
    </recommendedName>
</protein>
<dbReference type="EMBL" id="JAODUO010000158">
    <property type="protein sequence ID" value="KAK2187653.1"/>
    <property type="molecule type" value="Genomic_DNA"/>
</dbReference>
<evidence type="ECO:0000313" key="3">
    <source>
        <dbReference type="Proteomes" id="UP001209878"/>
    </source>
</evidence>
<dbReference type="InterPro" id="IPR014729">
    <property type="entry name" value="Rossmann-like_a/b/a_fold"/>
</dbReference>
<dbReference type="CDD" id="cd23659">
    <property type="entry name" value="USP_At3g01520-like"/>
    <property type="match status" value="1"/>
</dbReference>
<name>A0AAD9UFK6_RIDPI</name>
<reference evidence="2" key="1">
    <citation type="journal article" date="2023" name="Mol. Biol. Evol.">
        <title>Third-Generation Sequencing Reveals the Adaptive Role of the Epigenome in Three Deep-Sea Polychaetes.</title>
        <authorList>
            <person name="Perez M."/>
            <person name="Aroh O."/>
            <person name="Sun Y."/>
            <person name="Lan Y."/>
            <person name="Juniper S.K."/>
            <person name="Young C.R."/>
            <person name="Angers B."/>
            <person name="Qian P.Y."/>
        </authorList>
    </citation>
    <scope>NUCLEOTIDE SEQUENCE</scope>
    <source>
        <strain evidence="2">R07B-5</strain>
    </source>
</reference>
<dbReference type="InterPro" id="IPR006016">
    <property type="entry name" value="UspA"/>
</dbReference>
<evidence type="ECO:0000259" key="1">
    <source>
        <dbReference type="Pfam" id="PF00582"/>
    </source>
</evidence>
<evidence type="ECO:0000313" key="2">
    <source>
        <dbReference type="EMBL" id="KAK2187653.1"/>
    </source>
</evidence>
<dbReference type="AlphaFoldDB" id="A0AAD9UFK6"/>
<sequence length="155" mass="17136">MSATDGASSAVTAVIAIDGSQQSEQAFYWYVKNVHKEGNNVVLVHGQELPPMPTRDSWDQQMQAGKKKRDEIQGKYMEKFQQCGIKGKFISDFEKPGEFICETAKKENASYVVMGTRGLGKIRRTIMGSVSDYVVHHATCPVLVCRNAEKTSAAT</sequence>
<dbReference type="PANTHER" id="PTHR46989">
    <property type="entry name" value="USP DOMAIN-CONTAINING PROTEIN"/>
    <property type="match status" value="1"/>
</dbReference>
<dbReference type="Proteomes" id="UP001209878">
    <property type="component" value="Unassembled WGS sequence"/>
</dbReference>
<dbReference type="Gene3D" id="3.40.50.620">
    <property type="entry name" value="HUPs"/>
    <property type="match status" value="1"/>
</dbReference>